<dbReference type="OrthoDB" id="2936081at2"/>
<sequence>MRSAHDFEVEQMSKELELQSQKQSSEQRFELFMNRLMSDRKTWILIDEHGCVMLTDGDEDLVPFWPSEETARLWASDEWSDCQPKALSFDELMEKWIPGMEEDDLAMIIFPADDLKGRILHPWEFSLAVTKKQEKLARKN</sequence>
<proteinExistence type="predicted"/>
<evidence type="ECO:0000313" key="2">
    <source>
        <dbReference type="Proteomes" id="UP000307999"/>
    </source>
</evidence>
<comment type="caution">
    <text evidence="1">The sequence shown here is derived from an EMBL/GenBank/DDBJ whole genome shotgun (WGS) entry which is preliminary data.</text>
</comment>
<evidence type="ECO:0000313" key="1">
    <source>
        <dbReference type="EMBL" id="TKB43340.1"/>
    </source>
</evidence>
<dbReference type="AlphaFoldDB" id="A0A4U1B1M7"/>
<name>A0A4U1B1M7_9GAMM</name>
<gene>
    <name evidence="1" type="ORF">E8M12_15200</name>
</gene>
<organism evidence="1 2">
    <name type="scientific">Thalassotalea mangrovi</name>
    <dbReference type="NCBI Taxonomy" id="2572245"/>
    <lineage>
        <taxon>Bacteria</taxon>
        <taxon>Pseudomonadati</taxon>
        <taxon>Pseudomonadota</taxon>
        <taxon>Gammaproteobacteria</taxon>
        <taxon>Alteromonadales</taxon>
        <taxon>Colwelliaceae</taxon>
        <taxon>Thalassotalea</taxon>
    </lineage>
</organism>
<dbReference type="InterPro" id="IPR021284">
    <property type="entry name" value="DUF2750"/>
</dbReference>
<keyword evidence="2" id="KW-1185">Reference proteome</keyword>
<dbReference type="Pfam" id="PF11042">
    <property type="entry name" value="DUF2750"/>
    <property type="match status" value="1"/>
</dbReference>
<dbReference type="EMBL" id="SWDB01000039">
    <property type="protein sequence ID" value="TKB43340.1"/>
    <property type="molecule type" value="Genomic_DNA"/>
</dbReference>
<reference evidence="1 2" key="1">
    <citation type="submission" date="2019-04" db="EMBL/GenBank/DDBJ databases">
        <title>Thalassotalea guangxiensis sp. nov., isolated from sediment of the coastal wetland.</title>
        <authorList>
            <person name="Zheng S."/>
            <person name="Zhang D."/>
        </authorList>
    </citation>
    <scope>NUCLEOTIDE SEQUENCE [LARGE SCALE GENOMIC DNA]</scope>
    <source>
        <strain evidence="1 2">ZS-4</strain>
    </source>
</reference>
<dbReference type="Proteomes" id="UP000307999">
    <property type="component" value="Unassembled WGS sequence"/>
</dbReference>
<accession>A0A4U1B1M7</accession>
<protein>
    <submittedName>
        <fullName evidence="1">DUF2750 domain-containing protein</fullName>
    </submittedName>
</protein>